<dbReference type="Proteomes" id="UP000003688">
    <property type="component" value="Unassembled WGS sequence"/>
</dbReference>
<accession>B9XBI1</accession>
<name>B9XBI1_PEDPL</name>
<dbReference type="EMBL" id="ABOX02000003">
    <property type="protein sequence ID" value="EEF62866.1"/>
    <property type="molecule type" value="Genomic_DNA"/>
</dbReference>
<keyword evidence="2" id="KW-1133">Transmembrane helix</keyword>
<keyword evidence="2" id="KW-0472">Membrane</keyword>
<keyword evidence="2" id="KW-0812">Transmembrane</keyword>
<feature type="compositionally biased region" description="Basic and acidic residues" evidence="1">
    <location>
        <begin position="57"/>
        <end position="66"/>
    </location>
</feature>
<dbReference type="RefSeq" id="WP_007413179.1">
    <property type="nucleotide sequence ID" value="NZ_ABOX02000003.1"/>
</dbReference>
<organism evidence="3 4">
    <name type="scientific">Pedosphaera parvula (strain Ellin514)</name>
    <dbReference type="NCBI Taxonomy" id="320771"/>
    <lineage>
        <taxon>Bacteria</taxon>
        <taxon>Pseudomonadati</taxon>
        <taxon>Verrucomicrobiota</taxon>
        <taxon>Pedosphaerae</taxon>
        <taxon>Pedosphaerales</taxon>
        <taxon>Pedosphaeraceae</taxon>
        <taxon>Pedosphaera</taxon>
    </lineage>
</organism>
<feature type="transmembrane region" description="Helical" evidence="2">
    <location>
        <begin position="29"/>
        <end position="47"/>
    </location>
</feature>
<protein>
    <submittedName>
        <fullName evidence="3">Uncharacterized protein</fullName>
    </submittedName>
</protein>
<evidence type="ECO:0000313" key="3">
    <source>
        <dbReference type="EMBL" id="EEF62866.1"/>
    </source>
</evidence>
<dbReference type="AlphaFoldDB" id="B9XBI1"/>
<sequence precursor="true">MLKKILLTCSLIALGIGFSDVGEASQWGLGRPLGAVFFILYFIVMLLEKESALYDAEQRRNTEKPRQSSPVKPLASGVWQPS</sequence>
<gene>
    <name evidence="3" type="ORF">Cflav_PD5501</name>
</gene>
<feature type="region of interest" description="Disordered" evidence="1">
    <location>
        <begin position="57"/>
        <end position="82"/>
    </location>
</feature>
<dbReference type="STRING" id="320771.Cflav_PD5501"/>
<keyword evidence="4" id="KW-1185">Reference proteome</keyword>
<proteinExistence type="predicted"/>
<evidence type="ECO:0000313" key="4">
    <source>
        <dbReference type="Proteomes" id="UP000003688"/>
    </source>
</evidence>
<reference evidence="3 4" key="1">
    <citation type="journal article" date="2011" name="J. Bacteriol.">
        <title>Genome sequence of 'Pedosphaera parvula' Ellin514, an aerobic Verrucomicrobial isolate from pasture soil.</title>
        <authorList>
            <person name="Kant R."/>
            <person name="van Passel M.W."/>
            <person name="Sangwan P."/>
            <person name="Palva A."/>
            <person name="Lucas S."/>
            <person name="Copeland A."/>
            <person name="Lapidus A."/>
            <person name="Glavina Del Rio T."/>
            <person name="Dalin E."/>
            <person name="Tice H."/>
            <person name="Bruce D."/>
            <person name="Goodwin L."/>
            <person name="Pitluck S."/>
            <person name="Chertkov O."/>
            <person name="Larimer F.W."/>
            <person name="Land M.L."/>
            <person name="Hauser L."/>
            <person name="Brettin T.S."/>
            <person name="Detter J.C."/>
            <person name="Han S."/>
            <person name="de Vos W.M."/>
            <person name="Janssen P.H."/>
            <person name="Smidt H."/>
        </authorList>
    </citation>
    <scope>NUCLEOTIDE SEQUENCE [LARGE SCALE GENOMIC DNA]</scope>
    <source>
        <strain evidence="3 4">Ellin514</strain>
    </source>
</reference>
<comment type="caution">
    <text evidence="3">The sequence shown here is derived from an EMBL/GenBank/DDBJ whole genome shotgun (WGS) entry which is preliminary data.</text>
</comment>
<evidence type="ECO:0000256" key="1">
    <source>
        <dbReference type="SAM" id="MobiDB-lite"/>
    </source>
</evidence>
<evidence type="ECO:0000256" key="2">
    <source>
        <dbReference type="SAM" id="Phobius"/>
    </source>
</evidence>